<comment type="similarity">
    <text evidence="1">Belongs to the LysR transcriptional regulatory family.</text>
</comment>
<keyword evidence="2" id="KW-0805">Transcription regulation</keyword>
<protein>
    <recommendedName>
        <fullName evidence="5">HTH lysR-type domain-containing protein</fullName>
    </recommendedName>
</protein>
<evidence type="ECO:0000256" key="3">
    <source>
        <dbReference type="ARBA" id="ARBA00023125"/>
    </source>
</evidence>
<dbReference type="AlphaFoldDB" id="A0A291LV31"/>
<evidence type="ECO:0000313" key="7">
    <source>
        <dbReference type="Proteomes" id="UP000219050"/>
    </source>
</evidence>
<dbReference type="InterPro" id="IPR005119">
    <property type="entry name" value="LysR_subst-bd"/>
</dbReference>
<dbReference type="Proteomes" id="UP000219050">
    <property type="component" value="Chromosome"/>
</dbReference>
<dbReference type="Gene3D" id="1.10.10.10">
    <property type="entry name" value="Winged helix-like DNA-binding domain superfamily/Winged helix DNA-binding domain"/>
    <property type="match status" value="1"/>
</dbReference>
<dbReference type="Pfam" id="PF03466">
    <property type="entry name" value="LysR_substrate"/>
    <property type="match status" value="1"/>
</dbReference>
<dbReference type="EMBL" id="CP021404">
    <property type="protein sequence ID" value="ATI40560.1"/>
    <property type="molecule type" value="Genomic_DNA"/>
</dbReference>
<name>A0A291LV31_9RHOB</name>
<evidence type="ECO:0000256" key="2">
    <source>
        <dbReference type="ARBA" id="ARBA00023015"/>
    </source>
</evidence>
<evidence type="ECO:0000313" key="6">
    <source>
        <dbReference type="EMBL" id="ATI40560.1"/>
    </source>
</evidence>
<dbReference type="KEGG" id="cmag:CBW24_00040"/>
<dbReference type="InterPro" id="IPR036390">
    <property type="entry name" value="WH_DNA-bd_sf"/>
</dbReference>
<organism evidence="6 7">
    <name type="scientific">Pacificitalea manganoxidans</name>
    <dbReference type="NCBI Taxonomy" id="1411902"/>
    <lineage>
        <taxon>Bacteria</taxon>
        <taxon>Pseudomonadati</taxon>
        <taxon>Pseudomonadota</taxon>
        <taxon>Alphaproteobacteria</taxon>
        <taxon>Rhodobacterales</taxon>
        <taxon>Paracoccaceae</taxon>
        <taxon>Pacificitalea</taxon>
    </lineage>
</organism>
<dbReference type="Pfam" id="PF00126">
    <property type="entry name" value="HTH_1"/>
    <property type="match status" value="1"/>
</dbReference>
<dbReference type="PANTHER" id="PTHR30419:SF30">
    <property type="entry name" value="LYSR FAMILY TRANSCRIPTIONAL REGULATOR"/>
    <property type="match status" value="1"/>
</dbReference>
<accession>A0A291LV31</accession>
<dbReference type="PROSITE" id="PS50931">
    <property type="entry name" value="HTH_LYSR"/>
    <property type="match status" value="1"/>
</dbReference>
<proteinExistence type="inferred from homology"/>
<evidence type="ECO:0000256" key="4">
    <source>
        <dbReference type="ARBA" id="ARBA00023163"/>
    </source>
</evidence>
<evidence type="ECO:0000256" key="1">
    <source>
        <dbReference type="ARBA" id="ARBA00009437"/>
    </source>
</evidence>
<keyword evidence="7" id="KW-1185">Reference proteome</keyword>
<reference evidence="6 7" key="1">
    <citation type="submission" date="2017-05" db="EMBL/GenBank/DDBJ databases">
        <title>Comparative genomic and metabolic analysis of manganese-oxidizing mechanisms in Celeribater manganoxidans DY25T: its adaption to the environment of polymetallic nodule.</title>
        <authorList>
            <person name="Wang X."/>
        </authorList>
    </citation>
    <scope>NUCLEOTIDE SEQUENCE [LARGE SCALE GENOMIC DNA]</scope>
    <source>
        <strain evidence="6 7">DY25</strain>
    </source>
</reference>
<dbReference type="PANTHER" id="PTHR30419">
    <property type="entry name" value="HTH-TYPE TRANSCRIPTIONAL REGULATOR YBHD"/>
    <property type="match status" value="1"/>
</dbReference>
<keyword evidence="4" id="KW-0804">Transcription</keyword>
<evidence type="ECO:0000259" key="5">
    <source>
        <dbReference type="PROSITE" id="PS50931"/>
    </source>
</evidence>
<sequence length="319" mass="35488">MWHTGYLYLMDPKHLLQLAIIVELGSVTKAARKLNVTQPTLSRTVKIIEDRAGGAVLRRGRHGVTATDIGARLAAEGRAILRSSEQAQTVVQEWRSGLSGELRVGVGPMLAATIMGDFIAETIEAPPSYSLKMHCEVAARLAKRLKNNELDVAIIPYDLDRKDDGLHRENLFREHLSIFVGEDDPLAGRTNVSPQELADYHWISVGAISGLFDITRETLDRLGLPMVTPATEITGDVTMTFRMLEKTKSCSMLPFRMTGTFQNRFRVAPVGLNVDLPPRNIGLWSTTTNRDRPEVVDFIKRLDAYLTRTIRQDIAAARA</sequence>
<dbReference type="InterPro" id="IPR036388">
    <property type="entry name" value="WH-like_DNA-bd_sf"/>
</dbReference>
<dbReference type="Gene3D" id="3.40.190.290">
    <property type="match status" value="1"/>
</dbReference>
<dbReference type="OrthoDB" id="9803030at2"/>
<gene>
    <name evidence="6" type="ORF">CBW24_00040</name>
</gene>
<dbReference type="InterPro" id="IPR050950">
    <property type="entry name" value="HTH-type_LysR_regulators"/>
</dbReference>
<dbReference type="SUPFAM" id="SSF53850">
    <property type="entry name" value="Periplasmic binding protein-like II"/>
    <property type="match status" value="1"/>
</dbReference>
<feature type="domain" description="HTH lysR-type" evidence="5">
    <location>
        <begin position="10"/>
        <end position="67"/>
    </location>
</feature>
<dbReference type="GO" id="GO:0003677">
    <property type="term" value="F:DNA binding"/>
    <property type="evidence" value="ECO:0007669"/>
    <property type="project" value="UniProtKB-KW"/>
</dbReference>
<keyword evidence="3" id="KW-0238">DNA-binding</keyword>
<dbReference type="GO" id="GO:0005829">
    <property type="term" value="C:cytosol"/>
    <property type="evidence" value="ECO:0007669"/>
    <property type="project" value="TreeGrafter"/>
</dbReference>
<dbReference type="GO" id="GO:0003700">
    <property type="term" value="F:DNA-binding transcription factor activity"/>
    <property type="evidence" value="ECO:0007669"/>
    <property type="project" value="InterPro"/>
</dbReference>
<dbReference type="CDD" id="cd05466">
    <property type="entry name" value="PBP2_LTTR_substrate"/>
    <property type="match status" value="1"/>
</dbReference>
<dbReference type="InterPro" id="IPR000847">
    <property type="entry name" value="LysR_HTH_N"/>
</dbReference>
<dbReference type="PRINTS" id="PR00039">
    <property type="entry name" value="HTHLYSR"/>
</dbReference>
<dbReference type="SUPFAM" id="SSF46785">
    <property type="entry name" value="Winged helix' DNA-binding domain"/>
    <property type="match status" value="1"/>
</dbReference>